<protein>
    <submittedName>
        <fullName evidence="1">Uncharacterized protein</fullName>
    </submittedName>
</protein>
<sequence>MMEILTLCSINNMCFNYERTVHSKLISTKIRRHFLYRITLIA</sequence>
<proteinExistence type="predicted"/>
<evidence type="ECO:0000313" key="1">
    <source>
        <dbReference type="EMBL" id="JAH19546.1"/>
    </source>
</evidence>
<organism evidence="1">
    <name type="scientific">Anguilla anguilla</name>
    <name type="common">European freshwater eel</name>
    <name type="synonym">Muraena anguilla</name>
    <dbReference type="NCBI Taxonomy" id="7936"/>
    <lineage>
        <taxon>Eukaryota</taxon>
        <taxon>Metazoa</taxon>
        <taxon>Chordata</taxon>
        <taxon>Craniata</taxon>
        <taxon>Vertebrata</taxon>
        <taxon>Euteleostomi</taxon>
        <taxon>Actinopterygii</taxon>
        <taxon>Neopterygii</taxon>
        <taxon>Teleostei</taxon>
        <taxon>Anguilliformes</taxon>
        <taxon>Anguillidae</taxon>
        <taxon>Anguilla</taxon>
    </lineage>
</organism>
<reference evidence="1" key="1">
    <citation type="submission" date="2014-11" db="EMBL/GenBank/DDBJ databases">
        <authorList>
            <person name="Amaro Gonzalez C."/>
        </authorList>
    </citation>
    <scope>NUCLEOTIDE SEQUENCE</scope>
</reference>
<reference evidence="1" key="2">
    <citation type="journal article" date="2015" name="Fish Shellfish Immunol.">
        <title>Early steps in the European eel (Anguilla anguilla)-Vibrio vulnificus interaction in the gills: Role of the RtxA13 toxin.</title>
        <authorList>
            <person name="Callol A."/>
            <person name="Pajuelo D."/>
            <person name="Ebbesson L."/>
            <person name="Teles M."/>
            <person name="MacKenzie S."/>
            <person name="Amaro C."/>
        </authorList>
    </citation>
    <scope>NUCLEOTIDE SEQUENCE</scope>
</reference>
<dbReference type="AlphaFoldDB" id="A0A0E9QRF9"/>
<accession>A0A0E9QRF9</accession>
<dbReference type="EMBL" id="GBXM01089031">
    <property type="protein sequence ID" value="JAH19546.1"/>
    <property type="molecule type" value="Transcribed_RNA"/>
</dbReference>
<name>A0A0E9QRF9_ANGAN</name>